<accession>A0A8H7B0H8</accession>
<reference evidence="2" key="1">
    <citation type="submission" date="2020-01" db="EMBL/GenBank/DDBJ databases">
        <authorList>
            <person name="Feng Z.H.Z."/>
        </authorList>
    </citation>
    <scope>NUCLEOTIDE SEQUENCE</scope>
    <source>
        <strain evidence="2">CBS107.38</strain>
    </source>
</reference>
<evidence type="ECO:0000313" key="2">
    <source>
        <dbReference type="EMBL" id="KAF7672415.1"/>
    </source>
</evidence>
<gene>
    <name evidence="2" type="ORF">GT037_009446</name>
</gene>
<dbReference type="Proteomes" id="UP000596902">
    <property type="component" value="Unassembled WGS sequence"/>
</dbReference>
<dbReference type="GeneID" id="62207671"/>
<reference evidence="2" key="2">
    <citation type="submission" date="2020-08" db="EMBL/GenBank/DDBJ databases">
        <title>Draft Genome Sequence of Cumin Blight Pathogen Alternaria burnsii.</title>
        <authorList>
            <person name="Feng Z."/>
        </authorList>
    </citation>
    <scope>NUCLEOTIDE SEQUENCE</scope>
    <source>
        <strain evidence="2">CBS107.38</strain>
    </source>
</reference>
<sequence>MVYAKPVEKPFVTSSSFPSPSGLLYRQDSALNLPNLSSISDKQSVQIAGIDWDTSNIADDNSWQRFKGKGNMFYCLMDMSDSAAGVQWPDPFKRLPPSASSPWKGTLEGKFLTLTMLDFSNSYASNELATWGWFEGEYDQDVSANFGDNVPDVKNMIEVALTALGLSTTPMKDGGKNIGISIEHYDDQLKYDDGEDVPIDEQNYEVDGKTYPNTGAWFRFTLNPEQGVIFGQDFLGPKAAAEQNLDWDVKKEELPKLSIASDILAAYWLRSPTPKNLKYWFGQDVTNEDTVPIIIKILLNHGFTEGVPTWPGLQLNMPSEEALVLLGSPIGSTIAFFLIQHKEELGLKHVSSITIFRDRKTEPDHHAEVQLLFRIDDVPQDDILPEDTEMLDEGTKGKHTRRGTRRKDSMVDLDLGRNISRVHEMSLGERGEMVLYSHEFKREL</sequence>
<keyword evidence="3" id="KW-1185">Reference proteome</keyword>
<proteinExistence type="predicted"/>
<name>A0A8H7B0H8_9PLEO</name>
<evidence type="ECO:0000313" key="3">
    <source>
        <dbReference type="Proteomes" id="UP000596902"/>
    </source>
</evidence>
<feature type="region of interest" description="Disordered" evidence="1">
    <location>
        <begin position="387"/>
        <end position="406"/>
    </location>
</feature>
<comment type="caution">
    <text evidence="2">The sequence shown here is derived from an EMBL/GenBank/DDBJ whole genome shotgun (WGS) entry which is preliminary data.</text>
</comment>
<organism evidence="2 3">
    <name type="scientific">Alternaria burnsii</name>
    <dbReference type="NCBI Taxonomy" id="1187904"/>
    <lineage>
        <taxon>Eukaryota</taxon>
        <taxon>Fungi</taxon>
        <taxon>Dikarya</taxon>
        <taxon>Ascomycota</taxon>
        <taxon>Pezizomycotina</taxon>
        <taxon>Dothideomycetes</taxon>
        <taxon>Pleosporomycetidae</taxon>
        <taxon>Pleosporales</taxon>
        <taxon>Pleosporineae</taxon>
        <taxon>Pleosporaceae</taxon>
        <taxon>Alternaria</taxon>
        <taxon>Alternaria sect. Alternaria</taxon>
    </lineage>
</organism>
<protein>
    <submittedName>
        <fullName evidence="2">Uncharacterized protein</fullName>
    </submittedName>
</protein>
<dbReference type="EMBL" id="JAAABM010000016">
    <property type="protein sequence ID" value="KAF7672415.1"/>
    <property type="molecule type" value="Genomic_DNA"/>
</dbReference>
<evidence type="ECO:0000256" key="1">
    <source>
        <dbReference type="SAM" id="MobiDB-lite"/>
    </source>
</evidence>
<dbReference type="RefSeq" id="XP_038782768.1">
    <property type="nucleotide sequence ID" value="XM_038934493.1"/>
</dbReference>
<dbReference type="AlphaFoldDB" id="A0A8H7B0H8"/>